<dbReference type="CDD" id="cd18597">
    <property type="entry name" value="ABC_6TM_YOR1_D1_like"/>
    <property type="match status" value="1"/>
</dbReference>
<evidence type="ECO:0000256" key="4">
    <source>
        <dbReference type="ARBA" id="ARBA00022737"/>
    </source>
</evidence>
<dbReference type="PROSITE" id="PS00211">
    <property type="entry name" value="ABC_TRANSPORTER_1"/>
    <property type="match status" value="1"/>
</dbReference>
<accession>A0A4Q1BUW0</accession>
<dbReference type="CDD" id="cd03244">
    <property type="entry name" value="ABCC_MRP_domain2"/>
    <property type="match status" value="1"/>
</dbReference>
<feature type="compositionally biased region" description="Polar residues" evidence="9">
    <location>
        <begin position="767"/>
        <end position="784"/>
    </location>
</feature>
<feature type="transmembrane region" description="Helical" evidence="10">
    <location>
        <begin position="971"/>
        <end position="990"/>
    </location>
</feature>
<dbReference type="Pfam" id="PF00005">
    <property type="entry name" value="ABC_tran"/>
    <property type="match status" value="2"/>
</dbReference>
<dbReference type="Pfam" id="PF00664">
    <property type="entry name" value="ABC_membrane"/>
    <property type="match status" value="2"/>
</dbReference>
<feature type="transmembrane region" description="Helical" evidence="10">
    <location>
        <begin position="1080"/>
        <end position="1101"/>
    </location>
</feature>
<dbReference type="GO" id="GO:0005524">
    <property type="term" value="F:ATP binding"/>
    <property type="evidence" value="ECO:0007669"/>
    <property type="project" value="UniProtKB-KW"/>
</dbReference>
<dbReference type="InterPro" id="IPR036640">
    <property type="entry name" value="ABC1_TM_sf"/>
</dbReference>
<dbReference type="FunFam" id="3.40.50.300:FF:000997">
    <property type="entry name" value="Multidrug resistance-associated protein 1"/>
    <property type="match status" value="1"/>
</dbReference>
<keyword evidence="6" id="KW-0067">ATP-binding</keyword>
<feature type="region of interest" description="Disordered" evidence="9">
    <location>
        <begin position="767"/>
        <end position="806"/>
    </location>
</feature>
<dbReference type="PANTHER" id="PTHR24223:SF415">
    <property type="entry name" value="FI20190P1"/>
    <property type="match status" value="1"/>
</dbReference>
<proteinExistence type="predicted"/>
<keyword evidence="8 10" id="KW-0472">Membrane</keyword>
<dbReference type="FunFam" id="1.20.1560.10:FF:000013">
    <property type="entry name" value="ABC transporter C family member 2"/>
    <property type="match status" value="1"/>
</dbReference>
<dbReference type="InterPro" id="IPR003439">
    <property type="entry name" value="ABC_transporter-like_ATP-bd"/>
</dbReference>
<feature type="domain" description="ABC transporter" evidence="11">
    <location>
        <begin position="534"/>
        <end position="763"/>
    </location>
</feature>
<protein>
    <recommendedName>
        <fullName evidence="15">Cadmium ion transporter</fullName>
    </recommendedName>
</protein>
<dbReference type="InterPro" id="IPR027417">
    <property type="entry name" value="P-loop_NTPase"/>
</dbReference>
<evidence type="ECO:0000256" key="7">
    <source>
        <dbReference type="ARBA" id="ARBA00022989"/>
    </source>
</evidence>
<dbReference type="GO" id="GO:0016020">
    <property type="term" value="C:membrane"/>
    <property type="evidence" value="ECO:0007669"/>
    <property type="project" value="UniProtKB-SubCell"/>
</dbReference>
<keyword evidence="3 10" id="KW-0812">Transmembrane</keyword>
<keyword evidence="14" id="KW-1185">Reference proteome</keyword>
<evidence type="ECO:0000256" key="1">
    <source>
        <dbReference type="ARBA" id="ARBA00004141"/>
    </source>
</evidence>
<comment type="caution">
    <text evidence="13">The sequence shown here is derived from an EMBL/GenBank/DDBJ whole genome shotgun (WGS) entry which is preliminary data.</text>
</comment>
<dbReference type="PANTHER" id="PTHR24223">
    <property type="entry name" value="ATP-BINDING CASSETTE SUB-FAMILY C"/>
    <property type="match status" value="1"/>
</dbReference>
<feature type="transmembrane region" description="Helical" evidence="10">
    <location>
        <begin position="292"/>
        <end position="314"/>
    </location>
</feature>
<dbReference type="OrthoDB" id="2563870at2759"/>
<dbReference type="SUPFAM" id="SSF52540">
    <property type="entry name" value="P-loop containing nucleoside triphosphate hydrolases"/>
    <property type="match status" value="2"/>
</dbReference>
<evidence type="ECO:0000256" key="8">
    <source>
        <dbReference type="ARBA" id="ARBA00023136"/>
    </source>
</evidence>
<organism evidence="13 14">
    <name type="scientific">Tremella mesenterica</name>
    <name type="common">Jelly fungus</name>
    <dbReference type="NCBI Taxonomy" id="5217"/>
    <lineage>
        <taxon>Eukaryota</taxon>
        <taxon>Fungi</taxon>
        <taxon>Dikarya</taxon>
        <taxon>Basidiomycota</taxon>
        <taxon>Agaricomycotina</taxon>
        <taxon>Tremellomycetes</taxon>
        <taxon>Tremellales</taxon>
        <taxon>Tremellaceae</taxon>
        <taxon>Tremella</taxon>
    </lineage>
</organism>
<dbReference type="InterPro" id="IPR003593">
    <property type="entry name" value="AAA+_ATPase"/>
</dbReference>
<evidence type="ECO:0000259" key="12">
    <source>
        <dbReference type="PROSITE" id="PS50929"/>
    </source>
</evidence>
<dbReference type="PROSITE" id="PS50929">
    <property type="entry name" value="ABC_TM1F"/>
    <property type="match status" value="2"/>
</dbReference>
<evidence type="ECO:0000256" key="9">
    <source>
        <dbReference type="SAM" id="MobiDB-lite"/>
    </source>
</evidence>
<dbReference type="SUPFAM" id="SSF90123">
    <property type="entry name" value="ABC transporter transmembrane region"/>
    <property type="match status" value="2"/>
</dbReference>
<dbReference type="InterPro" id="IPR011527">
    <property type="entry name" value="ABC1_TM_dom"/>
</dbReference>
<dbReference type="GO" id="GO:0016887">
    <property type="term" value="F:ATP hydrolysis activity"/>
    <property type="evidence" value="ECO:0007669"/>
    <property type="project" value="InterPro"/>
</dbReference>
<dbReference type="CDD" id="cd03250">
    <property type="entry name" value="ABCC_MRP_domain1"/>
    <property type="match status" value="1"/>
</dbReference>
<dbReference type="FunFam" id="3.40.50.300:FF:000630">
    <property type="entry name" value="ATP-binding cassette (ABC) transporter, putative"/>
    <property type="match status" value="1"/>
</dbReference>
<dbReference type="STRING" id="5217.A0A4Q1BUW0"/>
<evidence type="ECO:0000256" key="3">
    <source>
        <dbReference type="ARBA" id="ARBA00022692"/>
    </source>
</evidence>
<keyword evidence="7 10" id="KW-1133">Transmembrane helix</keyword>
<reference evidence="13 14" key="1">
    <citation type="submission" date="2016-06" db="EMBL/GenBank/DDBJ databases">
        <title>Evolution of pathogenesis and genome organization in the Tremellales.</title>
        <authorList>
            <person name="Cuomo C."/>
            <person name="Litvintseva A."/>
            <person name="Heitman J."/>
            <person name="Chen Y."/>
            <person name="Sun S."/>
            <person name="Springer D."/>
            <person name="Dromer F."/>
            <person name="Young S."/>
            <person name="Zeng Q."/>
            <person name="Chapman S."/>
            <person name="Gujja S."/>
            <person name="Saif S."/>
            <person name="Birren B."/>
        </authorList>
    </citation>
    <scope>NUCLEOTIDE SEQUENCE [LARGE SCALE GENOMIC DNA]</scope>
    <source>
        <strain evidence="13 14">ATCC 28783</strain>
    </source>
</reference>
<evidence type="ECO:0000256" key="5">
    <source>
        <dbReference type="ARBA" id="ARBA00022741"/>
    </source>
</evidence>
<evidence type="ECO:0000256" key="2">
    <source>
        <dbReference type="ARBA" id="ARBA00022448"/>
    </source>
</evidence>
<dbReference type="EMBL" id="SDIL01000005">
    <property type="protein sequence ID" value="RXK41830.1"/>
    <property type="molecule type" value="Genomic_DNA"/>
</dbReference>
<feature type="domain" description="ABC transporter" evidence="11">
    <location>
        <begin position="1145"/>
        <end position="1382"/>
    </location>
</feature>
<evidence type="ECO:0000256" key="6">
    <source>
        <dbReference type="ARBA" id="ARBA00022840"/>
    </source>
</evidence>
<sequence length="1410" mass="155652">MGIPFWRPYPAPSHPFKGIDWPETNANVLNKFLFIWAGPVLKVGYSRPLQIDGENAIDSVDVLAHVTDLYELPDYLLAPKLADEIEASFAKRLPPSGRPPDYRDTKVLTTDHHLDTETTPLLNVSNSDAQELEPTLVKRFDKKTARKIIEGTVAFEDGKLYDKSLSKAIVAKVWPWLAQLVFVNFLGQMLRVTAPLLTRQILLEITRAHATQTTNKGSNLSVPIEPPRLWLGISLSVLLLFWQSIGSLCLINTAGRSSTLGVTIGSALMDLISRKTLRLSAKSRTQHTNGRLLTLFSSDAATMGNKVGYVLSAFSQPPQVCMGLGLVLWLLGPTALVGVAVLAVIGPLQAWGLKRLLGLRRQQEAAVDRRNRLLSEVITNIRAVKVYAWEAIFGHRISEMRKVEIAYLRRYSLYRSAVVALSAIAPVAASVLTFIAYALAGNKLDPVVVFTALHLYIALQRPVMVLPKSFAAILDLKVSIERIGLTLAAEELVHDIVIDPTALPAIDVEGQFQFDEVAPHEREQTRNQNDSPELFDQTPILASKQPFALRGLDLKIPQGALVCIVGRVGTGKSALLTGLINEIRQTHGHVIFNGQVSYVPQEAWVQSGTVRDNITFSSETVDIDFDRVDQVIDACGLRFDLEQWAEGDLTQIGERGITLSGGQRQRICLARAAYASSSIVLLDDPLSAVDAHIGHHLLENLIMNGPLANRTRVLVTHNLEVLPHADMILVMDRDEFGDGRIVQQGSYEELRQTEGIFRNLVDEFGSASQRQADTASPSEEQEVSTGEKSRQPTDVSKGPETSTKLMLDEERNVGTVSWSCYLYWVSSIKSWPWVSTALSALLLEQAISVMVSLWLGFWSNGQIQSFSQRQYMSVYGGEGREIPYSVQATGWYSMLYCGTRASLDMFNGAWNNVMRTSVGWHDRTPAGRIINRLTKDVSNLDTDVPATVHALMTVILSFFGTMFLVALIYPALVVIFVPVIIIDYLALTYYRQTSRELKRIHANARSEVFTTFSEQISGLSVIRAFGRQNRFKGRFQEAVVTENVTDDSSRCIGPKLVVSCQFLVMSIALFGVLSGDRVNAAQVGAVLVYVIGMTSTLSGVVDAVAKIETDMNNVERIKYYNELELEAPPRLPSDPPTSWPSKGEVQFDHASLRYRPELPMILKEVSFTVRPGEKVGIVGRTGAGKSSLAQALFRTVELVGGTIRVDGVDIRHVGLDTLRGQLGIIPQDAFLFGGSVRDNLDPGGDRTDQELNSALELIHSSASASSTLREKFRLDAEVSDGGANFSAGEKQLLALMRALVRGCRVLLLDEATSSVDPETDALIQRIIQTSFSDVTLISIAHRLQTVAFYDRILVLEHGEVTEFDTPLHLFDRSDGIFRGLCEKKGLTRADLVKIREDASQARQTDIDLLL</sequence>
<name>A0A4Q1BUW0_TREME</name>
<evidence type="ECO:0000313" key="14">
    <source>
        <dbReference type="Proteomes" id="UP000289152"/>
    </source>
</evidence>
<feature type="domain" description="ABC transmembrane type-1" evidence="12">
    <location>
        <begin position="180"/>
        <end position="475"/>
    </location>
</feature>
<dbReference type="Gene3D" id="1.20.1560.10">
    <property type="entry name" value="ABC transporter type 1, transmembrane domain"/>
    <property type="match status" value="2"/>
</dbReference>
<comment type="subcellular location">
    <subcellularLocation>
        <location evidence="1">Membrane</location>
        <topology evidence="1">Multi-pass membrane protein</topology>
    </subcellularLocation>
</comment>
<evidence type="ECO:0000256" key="10">
    <source>
        <dbReference type="SAM" id="Phobius"/>
    </source>
</evidence>
<gene>
    <name evidence="13" type="ORF">M231_00829</name>
</gene>
<keyword evidence="5" id="KW-0547">Nucleotide-binding</keyword>
<feature type="transmembrane region" description="Helical" evidence="10">
    <location>
        <begin position="417"/>
        <end position="440"/>
    </location>
</feature>
<dbReference type="SMART" id="SM00382">
    <property type="entry name" value="AAA"/>
    <property type="match status" value="2"/>
</dbReference>
<feature type="domain" description="ABC transmembrane type-1" evidence="12">
    <location>
        <begin position="886"/>
        <end position="1109"/>
    </location>
</feature>
<dbReference type="GO" id="GO:0140359">
    <property type="term" value="F:ABC-type transporter activity"/>
    <property type="evidence" value="ECO:0007669"/>
    <property type="project" value="InterPro"/>
</dbReference>
<dbReference type="Proteomes" id="UP000289152">
    <property type="component" value="Unassembled WGS sequence"/>
</dbReference>
<keyword evidence="4" id="KW-0677">Repeat</keyword>
<feature type="transmembrane region" description="Helical" evidence="10">
    <location>
        <begin position="326"/>
        <end position="351"/>
    </location>
</feature>
<dbReference type="InParanoid" id="A0A4Q1BUW0"/>
<dbReference type="InterPro" id="IPR017871">
    <property type="entry name" value="ABC_transporter-like_CS"/>
</dbReference>
<dbReference type="VEuPathDB" id="FungiDB:TREMEDRAFT_28299"/>
<feature type="transmembrane region" description="Helical" evidence="10">
    <location>
        <begin position="229"/>
        <end position="251"/>
    </location>
</feature>
<keyword evidence="2" id="KW-0813">Transport</keyword>
<evidence type="ECO:0008006" key="15">
    <source>
        <dbReference type="Google" id="ProtNLM"/>
    </source>
</evidence>
<dbReference type="PROSITE" id="PS50893">
    <property type="entry name" value="ABC_TRANSPORTER_2"/>
    <property type="match status" value="2"/>
</dbReference>
<evidence type="ECO:0000313" key="13">
    <source>
        <dbReference type="EMBL" id="RXK41830.1"/>
    </source>
</evidence>
<dbReference type="Gene3D" id="3.40.50.300">
    <property type="entry name" value="P-loop containing nucleotide triphosphate hydrolases"/>
    <property type="match status" value="2"/>
</dbReference>
<evidence type="ECO:0000259" key="11">
    <source>
        <dbReference type="PROSITE" id="PS50893"/>
    </source>
</evidence>
<dbReference type="InterPro" id="IPR050173">
    <property type="entry name" value="ABC_transporter_C-like"/>
</dbReference>